<dbReference type="OrthoDB" id="9814783at2"/>
<dbReference type="Pfam" id="PF00300">
    <property type="entry name" value="His_Phos_1"/>
    <property type="match status" value="1"/>
</dbReference>
<evidence type="ECO:0000313" key="2">
    <source>
        <dbReference type="EMBL" id="SFV16919.1"/>
    </source>
</evidence>
<dbReference type="InterPro" id="IPR051021">
    <property type="entry name" value="Mito_Ser/Thr_phosphatase"/>
</dbReference>
<name>A0A1I7M4P3_9BURK</name>
<dbReference type="InterPro" id="IPR004449">
    <property type="entry name" value="SixA"/>
</dbReference>
<gene>
    <name evidence="2" type="ORF">SAMN05216552_105623</name>
</gene>
<dbReference type="InterPro" id="IPR029033">
    <property type="entry name" value="His_PPase_superfam"/>
</dbReference>
<dbReference type="PANTHER" id="PTHR20935">
    <property type="entry name" value="PHOSPHOGLYCERATE MUTASE-RELATED"/>
    <property type="match status" value="1"/>
</dbReference>
<dbReference type="Proteomes" id="UP000199391">
    <property type="component" value="Unassembled WGS sequence"/>
</dbReference>
<dbReference type="RefSeq" id="WP_093561114.1">
    <property type="nucleotide sequence ID" value="NZ_FPBO01000056.1"/>
</dbReference>
<proteinExistence type="predicted"/>
<dbReference type="EMBL" id="FPBO01000056">
    <property type="protein sequence ID" value="SFV16919.1"/>
    <property type="molecule type" value="Genomic_DNA"/>
</dbReference>
<dbReference type="AlphaFoldDB" id="A0A1I7M4P3"/>
<evidence type="ECO:0000256" key="1">
    <source>
        <dbReference type="ARBA" id="ARBA00022801"/>
    </source>
</evidence>
<dbReference type="InterPro" id="IPR013078">
    <property type="entry name" value="His_Pase_superF_clade-1"/>
</dbReference>
<organism evidence="2 3">
    <name type="scientific">Pseudoduganella namucuonensis</name>
    <dbReference type="NCBI Taxonomy" id="1035707"/>
    <lineage>
        <taxon>Bacteria</taxon>
        <taxon>Pseudomonadati</taxon>
        <taxon>Pseudomonadota</taxon>
        <taxon>Betaproteobacteria</taxon>
        <taxon>Burkholderiales</taxon>
        <taxon>Oxalobacteraceae</taxon>
        <taxon>Telluria group</taxon>
        <taxon>Pseudoduganella</taxon>
    </lineage>
</organism>
<dbReference type="STRING" id="1035707.SAMN05216552_105623"/>
<evidence type="ECO:0000313" key="3">
    <source>
        <dbReference type="Proteomes" id="UP000199391"/>
    </source>
</evidence>
<dbReference type="GO" id="GO:0005737">
    <property type="term" value="C:cytoplasm"/>
    <property type="evidence" value="ECO:0007669"/>
    <property type="project" value="InterPro"/>
</dbReference>
<dbReference type="GO" id="GO:0101006">
    <property type="term" value="F:protein histidine phosphatase activity"/>
    <property type="evidence" value="ECO:0007669"/>
    <property type="project" value="InterPro"/>
</dbReference>
<keyword evidence="1" id="KW-0378">Hydrolase</keyword>
<accession>A0A1I7M4P3</accession>
<dbReference type="SUPFAM" id="SSF53254">
    <property type="entry name" value="Phosphoglycerate mutase-like"/>
    <property type="match status" value="1"/>
</dbReference>
<sequence>MDLILWRHAEAEEAGPGQSDMERALTAKGQKQARRMGQWLDSQLPDNCRVLASPAVRTLQTAEGLGRKYKIHPDLAPGADPVDVLKAANWPAAKETVLIVGHQPTLGQAAALLMTGEDGEWDIRKASAWWFSQREPGDPDSLYLKAVMGSDMVVK</sequence>
<dbReference type="NCBIfam" id="TIGR00249">
    <property type="entry name" value="sixA"/>
    <property type="match status" value="1"/>
</dbReference>
<dbReference type="CDD" id="cd07067">
    <property type="entry name" value="HP_PGM_like"/>
    <property type="match status" value="1"/>
</dbReference>
<dbReference type="PANTHER" id="PTHR20935:SF1">
    <property type="entry name" value="SLL1549 PROTEIN"/>
    <property type="match status" value="1"/>
</dbReference>
<keyword evidence="3" id="KW-1185">Reference proteome</keyword>
<protein>
    <submittedName>
        <fullName evidence="2">Phosphohistidine phosphatase, SixA</fullName>
    </submittedName>
</protein>
<dbReference type="Gene3D" id="3.40.50.1240">
    <property type="entry name" value="Phosphoglycerate mutase-like"/>
    <property type="match status" value="1"/>
</dbReference>
<dbReference type="SMART" id="SM00855">
    <property type="entry name" value="PGAM"/>
    <property type="match status" value="1"/>
</dbReference>
<reference evidence="3" key="1">
    <citation type="submission" date="2016-10" db="EMBL/GenBank/DDBJ databases">
        <authorList>
            <person name="Varghese N."/>
            <person name="Submissions S."/>
        </authorList>
    </citation>
    <scope>NUCLEOTIDE SEQUENCE [LARGE SCALE GENOMIC DNA]</scope>
    <source>
        <strain evidence="3">CGMCC 1.11014</strain>
    </source>
</reference>